<dbReference type="Pfam" id="PF06755">
    <property type="entry name" value="CbtA_toxin"/>
    <property type="match status" value="1"/>
</dbReference>
<dbReference type="RefSeq" id="WP_013185173.1">
    <property type="nucleotide sequence ID" value="NC_014228.1"/>
</dbReference>
<dbReference type="KEGG" id="xne:XNC1_3594"/>
<accession>D3VA61</accession>
<organism evidence="1 2">
    <name type="scientific">Xenorhabdus nematophila (strain ATCC 19061 / DSM 3370 / CCUG 14189 / LMG 1036 / NCIMB 9965 / AN6)</name>
    <dbReference type="NCBI Taxonomy" id="406817"/>
    <lineage>
        <taxon>Bacteria</taxon>
        <taxon>Pseudomonadati</taxon>
        <taxon>Pseudomonadota</taxon>
        <taxon>Gammaproteobacteria</taxon>
        <taxon>Enterobacterales</taxon>
        <taxon>Morganellaceae</taxon>
        <taxon>Xenorhabdus</taxon>
    </lineage>
</organism>
<keyword evidence="2" id="KW-1185">Reference proteome</keyword>
<dbReference type="eggNOG" id="ENOG5032YJU">
    <property type="taxonomic scope" value="Bacteria"/>
</dbReference>
<evidence type="ECO:0000313" key="2">
    <source>
        <dbReference type="Proteomes" id="UP000008075"/>
    </source>
</evidence>
<protein>
    <submittedName>
        <fullName evidence="1">Toxin-antitoxin system protein</fullName>
    </submittedName>
</protein>
<dbReference type="EMBL" id="FN667742">
    <property type="protein sequence ID" value="CBJ91625.1"/>
    <property type="molecule type" value="Genomic_DNA"/>
</dbReference>
<dbReference type="InterPro" id="IPR009610">
    <property type="entry name" value="CbtA_toxin"/>
</dbReference>
<dbReference type="GeneID" id="24902029"/>
<proteinExistence type="predicted"/>
<sequence length="105" mass="12216">MEPLKLTVWQVIAACLLKRHFGLSLNDTVLCERDTVAYVMQHGIRPYQAINDIVDKYDLTRLDSGTMRPGTPYLRINDEWDVFFITTALKACCWISTNPRFLFFI</sequence>
<dbReference type="Proteomes" id="UP000008075">
    <property type="component" value="Chromosome"/>
</dbReference>
<dbReference type="AlphaFoldDB" id="D3VA61"/>
<reference evidence="1 2" key="1">
    <citation type="journal article" date="2011" name="PLoS ONE">
        <title>The entomopathogenic bacterial endosymbionts xenorhabdus and photorhabdus: convergent lifestyles from divergent genomes.</title>
        <authorList>
            <person name="Chaston J.M."/>
            <person name="Suen G."/>
            <person name="Tucker S.L."/>
            <person name="Andersen A.W."/>
            <person name="Bhasin A."/>
            <person name="Bode E."/>
            <person name="Bode H.B."/>
            <person name="Brachmann A.O."/>
            <person name="Cowles C.E."/>
            <person name="Cowles K.N."/>
            <person name="Darby C."/>
            <person name="de Leon L."/>
            <person name="Drace K."/>
            <person name="Du Z."/>
            <person name="Givaudan A."/>
            <person name="Herbert Tran E.E."/>
            <person name="Jewell K.A."/>
            <person name="Knack J.J."/>
            <person name="Krasomil-Osterfeld K.C."/>
            <person name="Kukor R."/>
            <person name="Lanois A."/>
            <person name="Latreille P."/>
            <person name="Leimgruber N.K."/>
            <person name="Lipke C.M."/>
            <person name="Liu R."/>
            <person name="Lu X."/>
            <person name="Martens E.C."/>
            <person name="Marri P.R."/>
            <person name="Medigue C."/>
            <person name="Menard M.L."/>
            <person name="Miller N.M."/>
            <person name="Morales-Soto N."/>
            <person name="Norton S."/>
            <person name="Ogier J.C."/>
            <person name="Orchard S.S."/>
            <person name="Park D."/>
            <person name="Park Y."/>
            <person name="Qurollo B.A."/>
            <person name="Sugar D.R."/>
            <person name="Richards G.R."/>
            <person name="Rouy Z."/>
            <person name="Slominski B."/>
            <person name="Slominski K."/>
            <person name="Snyder H."/>
            <person name="Tjaden B.C."/>
            <person name="van der Hoeven R."/>
            <person name="Welch R.D."/>
            <person name="Wheeler C."/>
            <person name="Xiang B."/>
            <person name="Barbazuk B."/>
            <person name="Gaudriault S."/>
            <person name="Goodner B."/>
            <person name="Slater S.C."/>
            <person name="Forst S."/>
            <person name="Goldman B.S."/>
            <person name="Goodrich-Blair H."/>
        </authorList>
    </citation>
    <scope>NUCLEOTIDE SEQUENCE [LARGE SCALE GENOMIC DNA]</scope>
    <source>
        <strain evidence="2">ATCC 19061 / DSM 3370 / CCUG 14189 / LMG 1036 / NCIMB 9965 / AN6</strain>
    </source>
</reference>
<dbReference type="HOGENOM" id="CLU_176382_0_0_6"/>
<dbReference type="STRING" id="406817.XNC1_3594"/>
<gene>
    <name evidence="1" type="ordered locus">XNC1_3594</name>
</gene>
<name>D3VA61_XENNA</name>
<evidence type="ECO:0000313" key="1">
    <source>
        <dbReference type="EMBL" id="CBJ91625.1"/>
    </source>
</evidence>